<keyword evidence="3" id="KW-1185">Reference proteome</keyword>
<protein>
    <recommendedName>
        <fullName evidence="1">P2X purinoreceptor 7 intracellular domain-containing protein</fullName>
    </recommendedName>
</protein>
<reference evidence="2 3" key="1">
    <citation type="submission" date="2022-12" db="EMBL/GenBank/DDBJ databases">
        <title>Chromosome-level genome of Tegillarca granosa.</title>
        <authorList>
            <person name="Kim J."/>
        </authorList>
    </citation>
    <scope>NUCLEOTIDE SEQUENCE [LARGE SCALE GENOMIC DNA]</scope>
    <source>
        <strain evidence="2">Teg-2019</strain>
        <tissue evidence="2">Adductor muscle</tissue>
    </source>
</reference>
<organism evidence="2 3">
    <name type="scientific">Tegillarca granosa</name>
    <name type="common">Malaysian cockle</name>
    <name type="synonym">Anadara granosa</name>
    <dbReference type="NCBI Taxonomy" id="220873"/>
    <lineage>
        <taxon>Eukaryota</taxon>
        <taxon>Metazoa</taxon>
        <taxon>Spiralia</taxon>
        <taxon>Lophotrochozoa</taxon>
        <taxon>Mollusca</taxon>
        <taxon>Bivalvia</taxon>
        <taxon>Autobranchia</taxon>
        <taxon>Pteriomorphia</taxon>
        <taxon>Arcoida</taxon>
        <taxon>Arcoidea</taxon>
        <taxon>Arcidae</taxon>
        <taxon>Tegillarca</taxon>
    </lineage>
</organism>
<name>A0ABQ9FZT5_TEGGR</name>
<dbReference type="EMBL" id="JARBDR010000011">
    <property type="protein sequence ID" value="KAJ8322412.1"/>
    <property type="molecule type" value="Genomic_DNA"/>
</dbReference>
<dbReference type="PANTHER" id="PTHR36981">
    <property type="entry name" value="ZGC:195170"/>
    <property type="match status" value="1"/>
</dbReference>
<dbReference type="Proteomes" id="UP001217089">
    <property type="component" value="Unassembled WGS sequence"/>
</dbReference>
<sequence>MEKITSKLEDFPSIGCITEHPGFRNVCLDQYVLETAYYVYRQSHHVEIEDPNKRNRYVAYKQLVRWCWGWLGKNIRIPLPSCVVRTIRDTFPCENDNYVGFNPDSFSIQISRQAVLGVIDKLDT</sequence>
<accession>A0ABQ9FZT5</accession>
<proteinExistence type="predicted"/>
<dbReference type="PANTHER" id="PTHR36981:SF1">
    <property type="entry name" value="P2X PURINORECEPTOR 7 INTRACELLULAR DOMAIN-CONTAINING PROTEIN"/>
    <property type="match status" value="1"/>
</dbReference>
<feature type="domain" description="P2X purinoreceptor 7 intracellular" evidence="1">
    <location>
        <begin position="16"/>
        <end position="101"/>
    </location>
</feature>
<evidence type="ECO:0000259" key="1">
    <source>
        <dbReference type="Pfam" id="PF20478"/>
    </source>
</evidence>
<evidence type="ECO:0000313" key="2">
    <source>
        <dbReference type="EMBL" id="KAJ8322412.1"/>
    </source>
</evidence>
<gene>
    <name evidence="2" type="ORF">KUTeg_000037</name>
</gene>
<evidence type="ECO:0000313" key="3">
    <source>
        <dbReference type="Proteomes" id="UP001217089"/>
    </source>
</evidence>
<dbReference type="Pfam" id="PF20478">
    <property type="entry name" value="P2RX7_C"/>
    <property type="match status" value="1"/>
</dbReference>
<comment type="caution">
    <text evidence="2">The sequence shown here is derived from an EMBL/GenBank/DDBJ whole genome shotgun (WGS) entry which is preliminary data.</text>
</comment>
<dbReference type="InterPro" id="IPR046815">
    <property type="entry name" value="P2RX7_C"/>
</dbReference>